<dbReference type="Gene3D" id="1.20.1720.10">
    <property type="entry name" value="Multidrug resistance protein D"/>
    <property type="match status" value="1"/>
</dbReference>
<dbReference type="InterPro" id="IPR011701">
    <property type="entry name" value="MFS"/>
</dbReference>
<dbReference type="PANTHER" id="PTHR23502">
    <property type="entry name" value="MAJOR FACILITATOR SUPERFAMILY"/>
    <property type="match status" value="1"/>
</dbReference>
<feature type="signal peptide" evidence="8">
    <location>
        <begin position="1"/>
        <end position="27"/>
    </location>
</feature>
<evidence type="ECO:0000256" key="2">
    <source>
        <dbReference type="ARBA" id="ARBA00008335"/>
    </source>
</evidence>
<protein>
    <recommendedName>
        <fullName evidence="9">Major facilitator superfamily (MFS) profile domain-containing protein</fullName>
    </recommendedName>
</protein>
<evidence type="ECO:0000313" key="10">
    <source>
        <dbReference type="EMBL" id="KAF1837946.1"/>
    </source>
</evidence>
<evidence type="ECO:0000256" key="5">
    <source>
        <dbReference type="ARBA" id="ARBA00022989"/>
    </source>
</evidence>
<keyword evidence="5 7" id="KW-1133">Transmembrane helix</keyword>
<dbReference type="AlphaFoldDB" id="A0A6A5KSR9"/>
<reference evidence="10" key="1">
    <citation type="submission" date="2020-01" db="EMBL/GenBank/DDBJ databases">
        <authorList>
            <consortium name="DOE Joint Genome Institute"/>
            <person name="Haridas S."/>
            <person name="Albert R."/>
            <person name="Binder M."/>
            <person name="Bloem J."/>
            <person name="Labutti K."/>
            <person name="Salamov A."/>
            <person name="Andreopoulos B."/>
            <person name="Baker S.E."/>
            <person name="Barry K."/>
            <person name="Bills G."/>
            <person name="Bluhm B.H."/>
            <person name="Cannon C."/>
            <person name="Castanera R."/>
            <person name="Culley D.E."/>
            <person name="Daum C."/>
            <person name="Ezra D."/>
            <person name="Gonzalez J.B."/>
            <person name="Henrissat B."/>
            <person name="Kuo A."/>
            <person name="Liang C."/>
            <person name="Lipzen A."/>
            <person name="Lutzoni F."/>
            <person name="Magnuson J."/>
            <person name="Mondo S."/>
            <person name="Nolan M."/>
            <person name="Ohm R."/>
            <person name="Pangilinan J."/>
            <person name="Park H.-J."/>
            <person name="Ramirez L."/>
            <person name="Alfaro M."/>
            <person name="Sun H."/>
            <person name="Tritt A."/>
            <person name="Yoshinaga Y."/>
            <person name="Zwiers L.-H."/>
            <person name="Turgeon B.G."/>
            <person name="Goodwin S.B."/>
            <person name="Spatafora J.W."/>
            <person name="Crous P.W."/>
            <person name="Grigoriev I.V."/>
        </authorList>
    </citation>
    <scope>NUCLEOTIDE SEQUENCE</scope>
    <source>
        <strain evidence="10">P77</strain>
    </source>
</reference>
<keyword evidence="3" id="KW-1003">Cell membrane</keyword>
<accession>A0A6A5KSR9</accession>
<evidence type="ECO:0000256" key="6">
    <source>
        <dbReference type="ARBA" id="ARBA00023136"/>
    </source>
</evidence>
<organism evidence="10 11">
    <name type="scientific">Decorospora gaudefroyi</name>
    <dbReference type="NCBI Taxonomy" id="184978"/>
    <lineage>
        <taxon>Eukaryota</taxon>
        <taxon>Fungi</taxon>
        <taxon>Dikarya</taxon>
        <taxon>Ascomycota</taxon>
        <taxon>Pezizomycotina</taxon>
        <taxon>Dothideomycetes</taxon>
        <taxon>Pleosporomycetidae</taxon>
        <taxon>Pleosporales</taxon>
        <taxon>Pleosporineae</taxon>
        <taxon>Pleosporaceae</taxon>
        <taxon>Decorospora</taxon>
    </lineage>
</organism>
<feature type="chain" id="PRO_5025614207" description="Major facilitator superfamily (MFS) profile domain-containing protein" evidence="8">
    <location>
        <begin position="28"/>
        <end position="74"/>
    </location>
</feature>
<dbReference type="PANTHER" id="PTHR23502:SF135">
    <property type="entry name" value="MAJOR FACILITATOR SUPERFAMILY (MFS) PROFILE DOMAIN-CONTAINING PROTEIN-RELATED"/>
    <property type="match status" value="1"/>
</dbReference>
<dbReference type="OrthoDB" id="3066029at2759"/>
<keyword evidence="8" id="KW-0732">Signal</keyword>
<keyword evidence="6 7" id="KW-0472">Membrane</keyword>
<evidence type="ECO:0000256" key="7">
    <source>
        <dbReference type="SAM" id="Phobius"/>
    </source>
</evidence>
<dbReference type="InterPro" id="IPR036259">
    <property type="entry name" value="MFS_trans_sf"/>
</dbReference>
<keyword evidence="4 7" id="KW-0812">Transmembrane</keyword>
<evidence type="ECO:0000256" key="1">
    <source>
        <dbReference type="ARBA" id="ARBA00004651"/>
    </source>
</evidence>
<name>A0A6A5KSR9_9PLEO</name>
<evidence type="ECO:0000313" key="11">
    <source>
        <dbReference type="Proteomes" id="UP000800040"/>
    </source>
</evidence>
<dbReference type="SUPFAM" id="SSF103473">
    <property type="entry name" value="MFS general substrate transporter"/>
    <property type="match status" value="1"/>
</dbReference>
<evidence type="ECO:0000256" key="8">
    <source>
        <dbReference type="SAM" id="SignalP"/>
    </source>
</evidence>
<feature type="transmembrane region" description="Helical" evidence="7">
    <location>
        <begin position="51"/>
        <end position="72"/>
    </location>
</feature>
<evidence type="ECO:0000256" key="4">
    <source>
        <dbReference type="ARBA" id="ARBA00022692"/>
    </source>
</evidence>
<dbReference type="GO" id="GO:0022857">
    <property type="term" value="F:transmembrane transporter activity"/>
    <property type="evidence" value="ECO:0007669"/>
    <property type="project" value="InterPro"/>
</dbReference>
<proteinExistence type="inferred from homology"/>
<keyword evidence="11" id="KW-1185">Reference proteome</keyword>
<evidence type="ECO:0000256" key="3">
    <source>
        <dbReference type="ARBA" id="ARBA00022475"/>
    </source>
</evidence>
<evidence type="ECO:0000259" key="9">
    <source>
        <dbReference type="PROSITE" id="PS50850"/>
    </source>
</evidence>
<feature type="domain" description="Major facilitator superfamily (MFS) profile" evidence="9">
    <location>
        <begin position="1"/>
        <end position="74"/>
    </location>
</feature>
<dbReference type="GO" id="GO:0005886">
    <property type="term" value="C:plasma membrane"/>
    <property type="evidence" value="ECO:0007669"/>
    <property type="project" value="UniProtKB-SubCell"/>
</dbReference>
<dbReference type="PROSITE" id="PS50850">
    <property type="entry name" value="MFS"/>
    <property type="match status" value="1"/>
</dbReference>
<dbReference type="InterPro" id="IPR020846">
    <property type="entry name" value="MFS_dom"/>
</dbReference>
<sequence length="74" mass="7391">MAFTLGCVFSINAAMFCVFCFRAGCMASGLMSVGGGTVADLTAATERGKAMALFTVGTLLGPVVGPVMGGFATE</sequence>
<dbReference type="EMBL" id="ML975256">
    <property type="protein sequence ID" value="KAF1837946.1"/>
    <property type="molecule type" value="Genomic_DNA"/>
</dbReference>
<dbReference type="Pfam" id="PF07690">
    <property type="entry name" value="MFS_1"/>
    <property type="match status" value="1"/>
</dbReference>
<comment type="similarity">
    <text evidence="2">Belongs to the major facilitator superfamily.</text>
</comment>
<comment type="subcellular location">
    <subcellularLocation>
        <location evidence="1">Cell membrane</location>
        <topology evidence="1">Multi-pass membrane protein</topology>
    </subcellularLocation>
</comment>
<dbReference type="Proteomes" id="UP000800040">
    <property type="component" value="Unassembled WGS sequence"/>
</dbReference>
<gene>
    <name evidence="10" type="ORF">BDW02DRAFT_565449</name>
</gene>